<accession>A0A6N7C2C2</accession>
<dbReference type="PROSITE" id="PS51257">
    <property type="entry name" value="PROKAR_LIPOPROTEIN"/>
    <property type="match status" value="1"/>
</dbReference>
<reference evidence="1 2" key="1">
    <citation type="submission" date="2019-09" db="EMBL/GenBank/DDBJ databases">
        <title>Draft genome sequence of Psychrobacter nivimaris LAMA 639, in search for biotechnological relevant genes.</title>
        <authorList>
            <person name="Lima A.O.S."/>
            <person name="Staloch B.E.K."/>
            <person name="Freitas R.C."/>
            <person name="Niero H."/>
            <person name="Silva M.A.C."/>
        </authorList>
    </citation>
    <scope>NUCLEOTIDE SEQUENCE [LARGE SCALE GENOMIC DNA]</scope>
    <source>
        <strain evidence="1 2">LAMA 639</strain>
    </source>
</reference>
<evidence type="ECO:0000313" key="2">
    <source>
        <dbReference type="Proteomes" id="UP000471465"/>
    </source>
</evidence>
<evidence type="ECO:0008006" key="3">
    <source>
        <dbReference type="Google" id="ProtNLM"/>
    </source>
</evidence>
<comment type="caution">
    <text evidence="1">The sequence shown here is derived from an EMBL/GenBank/DDBJ whole genome shotgun (WGS) entry which is preliminary data.</text>
</comment>
<keyword evidence="2" id="KW-1185">Reference proteome</keyword>
<organism evidence="1 2">
    <name type="scientific">Psychrobacter nivimaris</name>
    <dbReference type="NCBI Taxonomy" id="281738"/>
    <lineage>
        <taxon>Bacteria</taxon>
        <taxon>Pseudomonadati</taxon>
        <taxon>Pseudomonadota</taxon>
        <taxon>Gammaproteobacteria</taxon>
        <taxon>Moraxellales</taxon>
        <taxon>Moraxellaceae</taxon>
        <taxon>Psychrobacter</taxon>
    </lineage>
</organism>
<dbReference type="AlphaFoldDB" id="A0A6N7C2C2"/>
<sequence>MKSFAFTYLLIATMLLGGCQSFQFVDSPIPVKPASTKLVAP</sequence>
<name>A0A6N7C2C2_9GAMM</name>
<proteinExistence type="predicted"/>
<gene>
    <name evidence="1" type="ORF">FQV37_636</name>
</gene>
<evidence type="ECO:0000313" key="1">
    <source>
        <dbReference type="EMBL" id="KAF0568880.1"/>
    </source>
</evidence>
<dbReference type="Proteomes" id="UP000471465">
    <property type="component" value="Unassembled WGS sequence"/>
</dbReference>
<dbReference type="EMBL" id="VZIZ01000015">
    <property type="protein sequence ID" value="KAF0568880.1"/>
    <property type="molecule type" value="Genomic_DNA"/>
</dbReference>
<protein>
    <recommendedName>
        <fullName evidence="3">Lipoprotein</fullName>
    </recommendedName>
</protein>